<keyword evidence="1" id="KW-0479">Metal-binding</keyword>
<dbReference type="InterPro" id="IPR002227">
    <property type="entry name" value="Tyrosinase_Cu-bd"/>
</dbReference>
<organism evidence="5 7">
    <name type="scientific">Dracunculus medinensis</name>
    <name type="common">Guinea worm</name>
    <dbReference type="NCBI Taxonomy" id="318479"/>
    <lineage>
        <taxon>Eukaryota</taxon>
        <taxon>Metazoa</taxon>
        <taxon>Ecdysozoa</taxon>
        <taxon>Nematoda</taxon>
        <taxon>Chromadorea</taxon>
        <taxon>Rhabditida</taxon>
        <taxon>Spirurina</taxon>
        <taxon>Dracunculoidea</taxon>
        <taxon>Dracunculidae</taxon>
        <taxon>Dracunculus</taxon>
    </lineage>
</organism>
<dbReference type="GO" id="GO:0046872">
    <property type="term" value="F:metal ion binding"/>
    <property type="evidence" value="ECO:0007669"/>
    <property type="project" value="UniProtKB-KW"/>
</dbReference>
<gene>
    <name evidence="4" type="ORF">DME_LOCUS1490</name>
</gene>
<dbReference type="Pfam" id="PF00264">
    <property type="entry name" value="Tyrosinase"/>
    <property type="match status" value="1"/>
</dbReference>
<feature type="disulfide bond" evidence="2">
    <location>
        <begin position="445"/>
        <end position="479"/>
    </location>
</feature>
<dbReference type="PROSITE" id="PS51670">
    <property type="entry name" value="SHKT"/>
    <property type="match status" value="2"/>
</dbReference>
<feature type="domain" description="ShKT" evidence="3">
    <location>
        <begin position="489"/>
        <end position="524"/>
    </location>
</feature>
<dbReference type="SUPFAM" id="SSF48056">
    <property type="entry name" value="Di-copper centre-containing domain"/>
    <property type="match status" value="1"/>
</dbReference>
<dbReference type="Proteomes" id="UP000038040">
    <property type="component" value="Unplaced"/>
</dbReference>
<dbReference type="EMBL" id="UYYG01000022">
    <property type="protein sequence ID" value="VDN51517.1"/>
    <property type="molecule type" value="Genomic_DNA"/>
</dbReference>
<dbReference type="Gene3D" id="1.10.1280.10">
    <property type="entry name" value="Di-copper center containing domain from catechol oxidase"/>
    <property type="match status" value="1"/>
</dbReference>
<protein>
    <submittedName>
        <fullName evidence="7">ShTK domain protein</fullName>
    </submittedName>
</protein>
<evidence type="ECO:0000313" key="6">
    <source>
        <dbReference type="Proteomes" id="UP000274756"/>
    </source>
</evidence>
<dbReference type="WBParaSite" id="DME_0000687601-mRNA-1">
    <property type="protein sequence ID" value="DME_0000687601-mRNA-1"/>
    <property type="gene ID" value="DME_0000687601"/>
</dbReference>
<dbReference type="PANTHER" id="PTHR11474:SF84">
    <property type="entry name" value="SHKT DOMAIN-CONTAINING PROTEIN"/>
    <property type="match status" value="1"/>
</dbReference>
<dbReference type="PANTHER" id="PTHR11474">
    <property type="entry name" value="TYROSINASE FAMILY MEMBER"/>
    <property type="match status" value="1"/>
</dbReference>
<dbReference type="GO" id="GO:0016491">
    <property type="term" value="F:oxidoreductase activity"/>
    <property type="evidence" value="ECO:0007669"/>
    <property type="project" value="InterPro"/>
</dbReference>
<dbReference type="AlphaFoldDB" id="A0A0N4UH71"/>
<dbReference type="InterPro" id="IPR050316">
    <property type="entry name" value="Tyrosinase/Hemocyanin"/>
</dbReference>
<dbReference type="PRINTS" id="PR00092">
    <property type="entry name" value="TYROSINASE"/>
</dbReference>
<proteinExistence type="predicted"/>
<name>A0A0N4UH71_DRAME</name>
<dbReference type="PROSITE" id="PS00497">
    <property type="entry name" value="TYROSINASE_1"/>
    <property type="match status" value="1"/>
</dbReference>
<evidence type="ECO:0000313" key="7">
    <source>
        <dbReference type="WBParaSite" id="DME_0000687601-mRNA-1"/>
    </source>
</evidence>
<reference evidence="4 6" key="2">
    <citation type="submission" date="2018-11" db="EMBL/GenBank/DDBJ databases">
        <authorList>
            <consortium name="Pathogen Informatics"/>
        </authorList>
    </citation>
    <scope>NUCLEOTIDE SEQUENCE [LARGE SCALE GENOMIC DNA]</scope>
</reference>
<dbReference type="Proteomes" id="UP000274756">
    <property type="component" value="Unassembled WGS sequence"/>
</dbReference>
<accession>A0A0N4UH71</accession>
<dbReference type="SMART" id="SM00254">
    <property type="entry name" value="ShKT"/>
    <property type="match status" value="2"/>
</dbReference>
<dbReference type="InterPro" id="IPR003582">
    <property type="entry name" value="ShKT_dom"/>
</dbReference>
<evidence type="ECO:0000313" key="5">
    <source>
        <dbReference type="Proteomes" id="UP000038040"/>
    </source>
</evidence>
<reference evidence="7" key="1">
    <citation type="submission" date="2017-02" db="UniProtKB">
        <authorList>
            <consortium name="WormBaseParasite"/>
        </authorList>
    </citation>
    <scope>IDENTIFICATION</scope>
</reference>
<dbReference type="InterPro" id="IPR008922">
    <property type="entry name" value="Di-copper_centre_dom_sf"/>
</dbReference>
<dbReference type="STRING" id="318479.A0A0N4UH71"/>
<dbReference type="PROSITE" id="PS00498">
    <property type="entry name" value="TYROSINASE_2"/>
    <property type="match status" value="1"/>
</dbReference>
<sequence length="535" mass="61189">MATNSRRRFQQEADNNIWLPTAANLRPIPAELNARGQYANNPYDCMTLNCLCPHFFVRNFLSENGRMGSERQCVLPNGQPLTMGLRKEYRMLTENELNRWHNALAQLKLSGEYDRLGFEHQGVGTGSGAHSGPGFLPWHREYLKRFEIALRLIDPSIAIPYWDSAMDNYLFDPRDSIIFSPIFAGEVDVWGNVINGPFAFWRTLDGRNSILRNMGQEGALYSEFSIGQVMQQTNLEYVMAYTAPLLGCPYPVNFGALEYSHSNVHLWVGGHMREAATSTNDPLFYMHHSFVDFIWELWRQMRQPRWVRESAYTPDLPQCADPQHFSYAVMRPYFNLINRDGLSNLYTDQLYRYAARPGCSREIPTCGSQYLFCDTRGSPHCVSKIKFGGICTGFEGFDACYNGNCIMERCVPGPTPAPFVLTTQPLSTTQRRSQSMRSNRTFAGCFNRSPCCEQWSRKGACRRNRNYMRQFCRAACGICRPTYNINDECADRHSSCRKWGLEGQCQGNSGHFMEENCRTTCNLCRIAKNTSCSSF</sequence>
<evidence type="ECO:0000313" key="4">
    <source>
        <dbReference type="EMBL" id="VDN51517.1"/>
    </source>
</evidence>
<evidence type="ECO:0000256" key="2">
    <source>
        <dbReference type="PROSITE-ProRule" id="PRU01005"/>
    </source>
</evidence>
<evidence type="ECO:0000256" key="1">
    <source>
        <dbReference type="ARBA" id="ARBA00022723"/>
    </source>
</evidence>
<keyword evidence="2" id="KW-1015">Disulfide bond</keyword>
<dbReference type="Gene3D" id="1.10.10.1940">
    <property type="match status" value="1"/>
</dbReference>
<evidence type="ECO:0000259" key="3">
    <source>
        <dbReference type="PROSITE" id="PS51670"/>
    </source>
</evidence>
<comment type="caution">
    <text evidence="2">Lacks conserved residue(s) required for the propagation of feature annotation.</text>
</comment>
<keyword evidence="6" id="KW-1185">Reference proteome</keyword>
<dbReference type="OrthoDB" id="6132182at2759"/>
<dbReference type="Pfam" id="PF01549">
    <property type="entry name" value="ShK"/>
    <property type="match status" value="2"/>
</dbReference>
<feature type="domain" description="ShKT" evidence="3">
    <location>
        <begin position="445"/>
        <end position="479"/>
    </location>
</feature>